<sequence length="142" mass="16088">MSADSWGHEVCRLAIELKGRRHPGLEDNFGGDTAKQIITQAWRDLQHDGQAKGLLMPNVIEIHAKQGKRLKVEPIAQIYAQGLVYHLGEFPHFEGQLVIWIPGMDFPRSHRRRGARAHQAGYPRCGGDRHTSYADHRLSGHR</sequence>
<dbReference type="RefSeq" id="WP_198278211.1">
    <property type="nucleotide sequence ID" value="NZ_BAAAIF010000073.1"/>
</dbReference>
<feature type="compositionally biased region" description="Basic and acidic residues" evidence="1">
    <location>
        <begin position="126"/>
        <end position="142"/>
    </location>
</feature>
<protein>
    <submittedName>
        <fullName evidence="2">Uncharacterized protein</fullName>
    </submittedName>
</protein>
<reference evidence="2 3" key="1">
    <citation type="submission" date="2020-12" db="EMBL/GenBank/DDBJ databases">
        <authorList>
            <person name="Kusuma A.B."/>
            <person name="Nouioui I."/>
            <person name="Goodfellow M."/>
        </authorList>
    </citation>
    <scope>NUCLEOTIDE SEQUENCE [LARGE SCALE GENOMIC DNA]</scope>
    <source>
        <strain evidence="2 3">DSM 41764</strain>
    </source>
</reference>
<evidence type="ECO:0000256" key="1">
    <source>
        <dbReference type="SAM" id="MobiDB-lite"/>
    </source>
</evidence>
<accession>A0ABS0RCW1</accession>
<gene>
    <name evidence="2" type="ORF">JBF12_20155</name>
</gene>
<dbReference type="Proteomes" id="UP000638849">
    <property type="component" value="Unassembled WGS sequence"/>
</dbReference>
<organism evidence="2 3">
    <name type="scientific">Streptomyces javensis</name>
    <dbReference type="NCBI Taxonomy" id="114698"/>
    <lineage>
        <taxon>Bacteria</taxon>
        <taxon>Bacillati</taxon>
        <taxon>Actinomycetota</taxon>
        <taxon>Actinomycetes</taxon>
        <taxon>Kitasatosporales</taxon>
        <taxon>Streptomycetaceae</taxon>
        <taxon>Streptomyces</taxon>
        <taxon>Streptomyces violaceusniger group</taxon>
    </lineage>
</organism>
<keyword evidence="3" id="KW-1185">Reference proteome</keyword>
<comment type="caution">
    <text evidence="2">The sequence shown here is derived from an EMBL/GenBank/DDBJ whole genome shotgun (WGS) entry which is preliminary data.</text>
</comment>
<feature type="region of interest" description="Disordered" evidence="1">
    <location>
        <begin position="114"/>
        <end position="142"/>
    </location>
</feature>
<dbReference type="EMBL" id="JAEEAQ010000184">
    <property type="protein sequence ID" value="MBI0315251.1"/>
    <property type="molecule type" value="Genomic_DNA"/>
</dbReference>
<evidence type="ECO:0000313" key="2">
    <source>
        <dbReference type="EMBL" id="MBI0315251.1"/>
    </source>
</evidence>
<evidence type="ECO:0000313" key="3">
    <source>
        <dbReference type="Proteomes" id="UP000638849"/>
    </source>
</evidence>
<proteinExistence type="predicted"/>
<name>A0ABS0RCW1_9ACTN</name>